<gene>
    <name evidence="3" type="ORF">SLNWT_1148</name>
</gene>
<dbReference type="EMBL" id="CP010519">
    <property type="protein sequence ID" value="AJE81524.1"/>
    <property type="molecule type" value="Genomic_DNA"/>
</dbReference>
<evidence type="ECO:0000313" key="3">
    <source>
        <dbReference type="EMBL" id="AJE81524.1"/>
    </source>
</evidence>
<evidence type="ECO:0000313" key="4">
    <source>
        <dbReference type="Proteomes" id="UP000031523"/>
    </source>
</evidence>
<evidence type="ECO:0000256" key="2">
    <source>
        <dbReference type="SAM" id="Phobius"/>
    </source>
</evidence>
<dbReference type="Proteomes" id="UP000031523">
    <property type="component" value="Chromosome"/>
</dbReference>
<feature type="region of interest" description="Disordered" evidence="1">
    <location>
        <begin position="158"/>
        <end position="196"/>
    </location>
</feature>
<organism evidence="3 4">
    <name type="scientific">Streptomyces albus (strain ATCC 21838 / DSM 41398 / FERM P-419 / JCM 4703 / NBRC 107858)</name>
    <dbReference type="NCBI Taxonomy" id="1081613"/>
    <lineage>
        <taxon>Bacteria</taxon>
        <taxon>Bacillati</taxon>
        <taxon>Actinomycetota</taxon>
        <taxon>Actinomycetes</taxon>
        <taxon>Kitasatosporales</taxon>
        <taxon>Streptomycetaceae</taxon>
        <taxon>Streptomyces</taxon>
    </lineage>
</organism>
<keyword evidence="2" id="KW-0472">Membrane</keyword>
<name>A0A0B5EJ54_STRA4</name>
<keyword evidence="4" id="KW-1185">Reference proteome</keyword>
<dbReference type="AlphaFoldDB" id="A0A0B5EJ54"/>
<sequence length="359" mass="36377">MSQAVRVVTEFAGGAATAAATGAVGQAVSDLVRQRLDGTPSGQAALAAVDAQPDDPAAAARLHDELNAGVRADQDFAAALAMALAPVLAGPPPKEPPIQTIQNSVVIGGSRVRGNTISLGPVTFNNTPAGRTAFGAICVALATLVALLVYGSVQALDGDSPGSQTRGGSGPGQGDQRTGTDSNETGDDTAGIGNAGRATPLADAEAVLNVLPDKASLPSGWTEISAPTADVSSQDDGSTFEGEAEYLGRYSMETRFLVFSYPDEDTAQTAFGAKTSKALDQGASSLTMAQIGDQVAAFSISTSQGNAYVTHTTRGTVVRTGTVLTIVTGNDNESRSYSGADLESLTRLLSDRARTAQTG</sequence>
<keyword evidence="2" id="KW-1133">Transmembrane helix</keyword>
<accession>A0A0B5EJ54</accession>
<reference evidence="3 4" key="1">
    <citation type="submission" date="2015-01" db="EMBL/GenBank/DDBJ databases">
        <title>Enhanced salinomycin production by adjusting the supply of polyketide extender units in Streptomyce albus DSM 41398.</title>
        <authorList>
            <person name="Lu C."/>
        </authorList>
    </citation>
    <scope>NUCLEOTIDE SEQUENCE [LARGE SCALE GENOMIC DNA]</scope>
    <source>
        <strain evidence="4">ATCC 21838 / DSM 41398 / FERM P-419 / JCM 4703 / NBRC 107858</strain>
    </source>
</reference>
<keyword evidence="2" id="KW-0812">Transmembrane</keyword>
<protein>
    <submittedName>
        <fullName evidence="3">Uncharacterized protein</fullName>
    </submittedName>
</protein>
<evidence type="ECO:0000256" key="1">
    <source>
        <dbReference type="SAM" id="MobiDB-lite"/>
    </source>
</evidence>
<dbReference type="KEGG" id="sals:SLNWT_1148"/>
<proteinExistence type="predicted"/>
<feature type="transmembrane region" description="Helical" evidence="2">
    <location>
        <begin position="133"/>
        <end position="153"/>
    </location>
</feature>